<reference evidence="3" key="2">
    <citation type="submission" date="2015-01" db="EMBL/GenBank/DDBJ databases">
        <title>Evolutionary Origins and Diversification of the Mycorrhizal Mutualists.</title>
        <authorList>
            <consortium name="DOE Joint Genome Institute"/>
            <consortium name="Mycorrhizal Genomics Consortium"/>
            <person name="Kohler A."/>
            <person name="Kuo A."/>
            <person name="Nagy L.G."/>
            <person name="Floudas D."/>
            <person name="Copeland A."/>
            <person name="Barry K.W."/>
            <person name="Cichocki N."/>
            <person name="Veneault-Fourrey C."/>
            <person name="LaButti K."/>
            <person name="Lindquist E.A."/>
            <person name="Lipzen A."/>
            <person name="Lundell T."/>
            <person name="Morin E."/>
            <person name="Murat C."/>
            <person name="Riley R."/>
            <person name="Ohm R."/>
            <person name="Sun H."/>
            <person name="Tunlid A."/>
            <person name="Henrissat B."/>
            <person name="Grigoriev I.V."/>
            <person name="Hibbett D.S."/>
            <person name="Martin F."/>
        </authorList>
    </citation>
    <scope>NUCLEOTIDE SEQUENCE [LARGE SCALE GENOMIC DNA]</scope>
    <source>
        <strain evidence="3">MUT 4182</strain>
    </source>
</reference>
<keyword evidence="3" id="KW-1185">Reference proteome</keyword>
<protein>
    <submittedName>
        <fullName evidence="2">Uncharacterized protein</fullName>
    </submittedName>
</protein>
<evidence type="ECO:0000313" key="3">
    <source>
        <dbReference type="Proteomes" id="UP000054248"/>
    </source>
</evidence>
<sequence>MTLQDAHHVENDEALSFVRRVRACLPSTKSTSGSTPVAGHLEVQPPGPESRYKFDANIFEHTCERFGQFVRGAQTRGRFAPEDRWCFRQDER</sequence>
<organism evidence="2 3">
    <name type="scientific">Tulasnella calospora MUT 4182</name>
    <dbReference type="NCBI Taxonomy" id="1051891"/>
    <lineage>
        <taxon>Eukaryota</taxon>
        <taxon>Fungi</taxon>
        <taxon>Dikarya</taxon>
        <taxon>Basidiomycota</taxon>
        <taxon>Agaricomycotina</taxon>
        <taxon>Agaricomycetes</taxon>
        <taxon>Cantharellales</taxon>
        <taxon>Tulasnellaceae</taxon>
        <taxon>Tulasnella</taxon>
    </lineage>
</organism>
<gene>
    <name evidence="2" type="ORF">M407DRAFT_190127</name>
</gene>
<name>A0A0C3PPB1_9AGAM</name>
<dbReference type="HOGENOM" id="CLU_2414926_0_0_1"/>
<evidence type="ECO:0000313" key="2">
    <source>
        <dbReference type="EMBL" id="KIO16315.1"/>
    </source>
</evidence>
<dbReference type="EMBL" id="KN823599">
    <property type="protein sequence ID" value="KIO16315.1"/>
    <property type="molecule type" value="Genomic_DNA"/>
</dbReference>
<feature type="region of interest" description="Disordered" evidence="1">
    <location>
        <begin position="27"/>
        <end position="47"/>
    </location>
</feature>
<dbReference type="AlphaFoldDB" id="A0A0C3PPB1"/>
<evidence type="ECO:0000256" key="1">
    <source>
        <dbReference type="SAM" id="MobiDB-lite"/>
    </source>
</evidence>
<proteinExistence type="predicted"/>
<dbReference type="Proteomes" id="UP000054248">
    <property type="component" value="Unassembled WGS sequence"/>
</dbReference>
<accession>A0A0C3PPB1</accession>
<reference evidence="2 3" key="1">
    <citation type="submission" date="2014-04" db="EMBL/GenBank/DDBJ databases">
        <authorList>
            <consortium name="DOE Joint Genome Institute"/>
            <person name="Kuo A."/>
            <person name="Girlanda M."/>
            <person name="Perotto S."/>
            <person name="Kohler A."/>
            <person name="Nagy L.G."/>
            <person name="Floudas D."/>
            <person name="Copeland A."/>
            <person name="Barry K.W."/>
            <person name="Cichocki N."/>
            <person name="Veneault-Fourrey C."/>
            <person name="LaButti K."/>
            <person name="Lindquist E.A."/>
            <person name="Lipzen A."/>
            <person name="Lundell T."/>
            <person name="Morin E."/>
            <person name="Murat C."/>
            <person name="Sun H."/>
            <person name="Tunlid A."/>
            <person name="Henrissat B."/>
            <person name="Grigoriev I.V."/>
            <person name="Hibbett D.S."/>
            <person name="Martin F."/>
            <person name="Nordberg H.P."/>
            <person name="Cantor M.N."/>
            <person name="Hua S.X."/>
        </authorList>
    </citation>
    <scope>NUCLEOTIDE SEQUENCE [LARGE SCALE GENOMIC DNA]</scope>
    <source>
        <strain evidence="2 3">MUT 4182</strain>
    </source>
</reference>